<sequence>MLGKIDTSFATTQRDFFTSGLAAEIGMNAFGIWLAIKQHADYNSGKSWPGVRQLASWTGLNKDTVTKQLKILEEHRLLKWSPRGRRGRTYIARERLDIRIGDLIVCTIVVDYVPSSLRGRLDKIKNALETGRDDGNVWAEVEIIPGSGFTWDAASKTLKRQIDSRVLRTESSHIACESGAKAEFDQKTRDLLAKWRAPREPA</sequence>
<comment type="caution">
    <text evidence="1">The sequence shown here is derived from an EMBL/GenBank/DDBJ whole genome shotgun (WGS) entry which is preliminary data.</text>
</comment>
<dbReference type="AlphaFoldDB" id="A0A2V4U3N2"/>
<name>A0A2V4U3N2_9BURK</name>
<organism evidence="1 2">
    <name type="scientific">Paraburkholderia silvatlantica</name>
    <dbReference type="NCBI Taxonomy" id="321895"/>
    <lineage>
        <taxon>Bacteria</taxon>
        <taxon>Pseudomonadati</taxon>
        <taxon>Pseudomonadota</taxon>
        <taxon>Betaproteobacteria</taxon>
        <taxon>Burkholderiales</taxon>
        <taxon>Burkholderiaceae</taxon>
        <taxon>Paraburkholderia</taxon>
    </lineage>
</organism>
<dbReference type="OrthoDB" id="9153641at2"/>
<reference evidence="1 2" key="1">
    <citation type="submission" date="2018-06" db="EMBL/GenBank/DDBJ databases">
        <title>Genomic Encyclopedia of Type Strains, Phase IV (KMG-V): Genome sequencing to study the core and pangenomes of soil and plant-associated prokaryotes.</title>
        <authorList>
            <person name="Whitman W."/>
        </authorList>
    </citation>
    <scope>NUCLEOTIDE SEQUENCE [LARGE SCALE GENOMIC DNA]</scope>
    <source>
        <strain evidence="1 2">SRCL-318</strain>
    </source>
</reference>
<dbReference type="Gene3D" id="1.10.10.10">
    <property type="entry name" value="Winged helix-like DNA-binding domain superfamily/Winged helix DNA-binding domain"/>
    <property type="match status" value="1"/>
</dbReference>
<dbReference type="Proteomes" id="UP000247772">
    <property type="component" value="Unassembled WGS sequence"/>
</dbReference>
<dbReference type="RefSeq" id="WP_110855271.1">
    <property type="nucleotide sequence ID" value="NZ_QJSQ01000009.1"/>
</dbReference>
<dbReference type="Pfam" id="PF13730">
    <property type="entry name" value="HTH_36"/>
    <property type="match status" value="1"/>
</dbReference>
<protein>
    <submittedName>
        <fullName evidence="1">Helix-turn-helix protein</fullName>
    </submittedName>
</protein>
<dbReference type="InterPro" id="IPR036388">
    <property type="entry name" value="WH-like_DNA-bd_sf"/>
</dbReference>
<accession>A0A2V4U3N2</accession>
<dbReference type="SUPFAM" id="SSF46785">
    <property type="entry name" value="Winged helix' DNA-binding domain"/>
    <property type="match status" value="1"/>
</dbReference>
<gene>
    <name evidence="1" type="ORF">C7410_109146</name>
</gene>
<evidence type="ECO:0000313" key="2">
    <source>
        <dbReference type="Proteomes" id="UP000247772"/>
    </source>
</evidence>
<proteinExistence type="predicted"/>
<evidence type="ECO:0000313" key="1">
    <source>
        <dbReference type="EMBL" id="PYE22850.1"/>
    </source>
</evidence>
<dbReference type="InterPro" id="IPR036390">
    <property type="entry name" value="WH_DNA-bd_sf"/>
</dbReference>
<dbReference type="EMBL" id="QJSQ01000009">
    <property type="protein sequence ID" value="PYE22850.1"/>
    <property type="molecule type" value="Genomic_DNA"/>
</dbReference>